<feature type="domain" description="RRM" evidence="10">
    <location>
        <begin position="273"/>
        <end position="345"/>
    </location>
</feature>
<keyword evidence="5 8" id="KW-0175">Coiled coil</keyword>
<feature type="domain" description="RRM" evidence="10">
    <location>
        <begin position="347"/>
        <end position="428"/>
    </location>
</feature>
<feature type="compositionally biased region" description="Low complexity" evidence="9">
    <location>
        <begin position="94"/>
        <end position="113"/>
    </location>
</feature>
<dbReference type="SMART" id="SM00360">
    <property type="entry name" value="RRM"/>
    <property type="match status" value="2"/>
</dbReference>
<sequence length="1111" mass="122604">MSRFNNNRGGYGMNQFQPRRGGGPGGPMRGGLMGNPHYRNHPFQNSNQNRRGGNNHFGGSNSQNSQQKSAQNQSKPIIPPPSPGPALTMKGPMEQQKPPAQQEQQKQNPPADQSKTQTSTPKPETTPAQANQNQQIKTPAGNANAPPPPPQQQTPQQNPKPSPQQGQKPAPQQSPKTVPQQSPKPGPQQNQKPGPQQNQRPGQQQGQRTGPQQGNKSGPGQGSGPKPPQRTEPMAEQKPKEEPNKSVPDEAGTFKAALSMLLKPGEKSYTQRCRLFVGNLPNDITDDDFRKLFVKYGEPSEVFVNKGKGFGFIRLESRALAEIAKAEMDDYPMKGRPLRVRFATHSAALSVKNLSQFVSNELLDEAFSQFGLVERAVVVVDDRGRSAGRGIVEFASRAAAKKALDRCNEGVFLLTASPRPVVVEPLEQFDCDDGLPEKFVQKNPKFQVAREHPPRFPRPGSFEFEYSKRWKSLDEMEKQQREQVEKNMREAREKLESEMEDAYHEHQANMLRQELLRRQEELRRMEELHNQEMQKRKEMQLRQEEERRRREEELLRKREMEEQIRRQREENYRMGNFMDRDVDIRMHTGGSLGMGDMAFSGSNQNFPMSGLGFEGQSGLGSSPGGMMTSEMQRSERYAQGGARGMGAGAAAYGRVREEFDGPIKKPPVLHSGALRASGITLTGWCRSAEMGLERGASTNQRRLTAPPEQPRSDITKAKGAKFPPLHHAPMPSVGCQPWRKSNPDAARRSGLHLGQVSALFPFCPSSCSVVNRAGGRNSSPNAQLGSSSSASLMLMYHSCCKTHTCNGTSTIRSLRRGSGLAGSPRSHPHDRPSREVSCRRSVPDERTRCRCSPHGAQRAVALRVRPEEQPPAARLCAAWTPEQSPAQAAVSDGQSTPQAEQHGPPQIPGWLKLHSDNFLPAVSQFGGFILSEPSLLSPGQDLQVDGCSGSRLSSCLQMRPPPPPSFSKPPTLLPCRNCDQQHNQQLQSCGRPAYIHFSRAIRPAARPAPVRRHSHNPDVSAEVLQGNFRRRNSSSCQGETLFVVGKPCFLGCGPRPPAAAGPAGRAQLHVFLPSEAKPEEADRESVDEGFMDELDCRITALKLQNALTNNS</sequence>
<evidence type="ECO:0000256" key="7">
    <source>
        <dbReference type="PROSITE-ProRule" id="PRU00176"/>
    </source>
</evidence>
<name>A0A315V1R9_GAMAF</name>
<evidence type="ECO:0000256" key="5">
    <source>
        <dbReference type="ARBA" id="ARBA00023054"/>
    </source>
</evidence>
<feature type="compositionally biased region" description="Polar residues" evidence="9">
    <location>
        <begin position="114"/>
        <end position="136"/>
    </location>
</feature>
<evidence type="ECO:0000256" key="8">
    <source>
        <dbReference type="SAM" id="Coils"/>
    </source>
</evidence>
<evidence type="ECO:0000256" key="1">
    <source>
        <dbReference type="ARBA" id="ARBA00004324"/>
    </source>
</evidence>
<evidence type="ECO:0000259" key="10">
    <source>
        <dbReference type="PROSITE" id="PS50102"/>
    </source>
</evidence>
<dbReference type="CDD" id="cd12587">
    <property type="entry name" value="RRM1_PSF"/>
    <property type="match status" value="1"/>
</dbReference>
<dbReference type="FunFam" id="3.30.70.330:FF:000126">
    <property type="entry name" value="paraspeckle component 1 isoform X1"/>
    <property type="match status" value="1"/>
</dbReference>
<dbReference type="Pfam" id="PF08075">
    <property type="entry name" value="NOPS"/>
    <property type="match status" value="1"/>
</dbReference>
<dbReference type="Gene3D" id="6.10.250.1170">
    <property type="match status" value="1"/>
</dbReference>
<dbReference type="InterPro" id="IPR034525">
    <property type="entry name" value="PSF_RRM1"/>
</dbReference>
<dbReference type="InterPro" id="IPR012975">
    <property type="entry name" value="NOPS"/>
</dbReference>
<feature type="compositionally biased region" description="Basic and acidic residues" evidence="9">
    <location>
        <begin position="233"/>
        <end position="248"/>
    </location>
</feature>
<comment type="caution">
    <text evidence="11">The sequence shown here is derived from an EMBL/GenBank/DDBJ whole genome shotgun (WGS) entry which is preliminary data.</text>
</comment>
<dbReference type="GO" id="GO:0042382">
    <property type="term" value="C:paraspeckles"/>
    <property type="evidence" value="ECO:0007669"/>
    <property type="project" value="UniProtKB-ARBA"/>
</dbReference>
<gene>
    <name evidence="11" type="ORF">CCH79_00017834</name>
</gene>
<feature type="compositionally biased region" description="Basic and acidic residues" evidence="9">
    <location>
        <begin position="827"/>
        <end position="839"/>
    </location>
</feature>
<evidence type="ECO:0000256" key="4">
    <source>
        <dbReference type="ARBA" id="ARBA00022884"/>
    </source>
</evidence>
<feature type="region of interest" description="Disordered" evidence="9">
    <location>
        <begin position="692"/>
        <end position="714"/>
    </location>
</feature>
<keyword evidence="6" id="KW-0539">Nucleus</keyword>
<dbReference type="PROSITE" id="PS50102">
    <property type="entry name" value="RRM"/>
    <property type="match status" value="2"/>
</dbReference>
<evidence type="ECO:0000256" key="6">
    <source>
        <dbReference type="ARBA" id="ARBA00023242"/>
    </source>
</evidence>
<dbReference type="GO" id="GO:0016607">
    <property type="term" value="C:nuclear speck"/>
    <property type="evidence" value="ECO:0007669"/>
    <property type="project" value="UniProtKB-SubCell"/>
</dbReference>
<keyword evidence="12" id="KW-1185">Reference proteome</keyword>
<dbReference type="SUPFAM" id="SSF54928">
    <property type="entry name" value="RNA-binding domain, RBD"/>
    <property type="match status" value="1"/>
</dbReference>
<protein>
    <recommendedName>
        <fullName evidence="10">RRM domain-containing protein</fullName>
    </recommendedName>
</protein>
<feature type="compositionally biased region" description="Gly residues" evidence="9">
    <location>
        <begin position="20"/>
        <end position="33"/>
    </location>
</feature>
<dbReference type="AlphaFoldDB" id="A0A315V1R9"/>
<keyword evidence="3" id="KW-0677">Repeat</keyword>
<dbReference type="Proteomes" id="UP000250572">
    <property type="component" value="Unassembled WGS sequence"/>
</dbReference>
<feature type="compositionally biased region" description="Low complexity" evidence="9">
    <location>
        <begin position="44"/>
        <end position="76"/>
    </location>
</feature>
<evidence type="ECO:0000313" key="11">
    <source>
        <dbReference type="EMBL" id="PWA16756.1"/>
    </source>
</evidence>
<dbReference type="EMBL" id="NHOQ01002476">
    <property type="protein sequence ID" value="PWA16756.1"/>
    <property type="molecule type" value="Genomic_DNA"/>
</dbReference>
<dbReference type="InterPro" id="IPR035979">
    <property type="entry name" value="RBD_domain_sf"/>
</dbReference>
<dbReference type="PANTHER" id="PTHR23189">
    <property type="entry name" value="RNA RECOGNITION MOTIF-CONTAINING"/>
    <property type="match status" value="1"/>
</dbReference>
<evidence type="ECO:0000313" key="12">
    <source>
        <dbReference type="Proteomes" id="UP000250572"/>
    </source>
</evidence>
<dbReference type="InterPro" id="IPR000504">
    <property type="entry name" value="RRM_dom"/>
</dbReference>
<feature type="coiled-coil region" evidence="8">
    <location>
        <begin position="473"/>
        <end position="570"/>
    </location>
</feature>
<evidence type="ECO:0000256" key="9">
    <source>
        <dbReference type="SAM" id="MobiDB-lite"/>
    </source>
</evidence>
<reference evidence="11 12" key="1">
    <citation type="journal article" date="2018" name="G3 (Bethesda)">
        <title>A High-Quality Reference Genome for the Invasive Mosquitofish Gambusia affinis Using a Chicago Library.</title>
        <authorList>
            <person name="Hoffberg S.L."/>
            <person name="Troendle N.J."/>
            <person name="Glenn T.C."/>
            <person name="Mahmud O."/>
            <person name="Louha S."/>
            <person name="Chalopin D."/>
            <person name="Bennetzen J.L."/>
            <person name="Mauricio R."/>
        </authorList>
    </citation>
    <scope>NUCLEOTIDE SEQUENCE [LARGE SCALE GENOMIC DNA]</scope>
    <source>
        <strain evidence="11">NE01/NJP1002.9</strain>
        <tissue evidence="11">Muscle</tissue>
    </source>
</reference>
<dbReference type="Gene3D" id="3.30.70.330">
    <property type="match status" value="2"/>
</dbReference>
<evidence type="ECO:0000256" key="3">
    <source>
        <dbReference type="ARBA" id="ARBA00022737"/>
    </source>
</evidence>
<keyword evidence="2" id="KW-0597">Phosphoprotein</keyword>
<feature type="region of interest" description="Disordered" evidence="9">
    <location>
        <begin position="883"/>
        <end position="908"/>
    </location>
</feature>
<proteinExistence type="predicted"/>
<keyword evidence="4 7" id="KW-0694">RNA-binding</keyword>
<feature type="region of interest" description="Disordered" evidence="9">
    <location>
        <begin position="1"/>
        <end position="250"/>
    </location>
</feature>
<accession>A0A315V1R9</accession>
<comment type="subcellular location">
    <subcellularLocation>
        <location evidence="1">Nucleus speckle</location>
    </subcellularLocation>
</comment>
<feature type="region of interest" description="Disordered" evidence="9">
    <location>
        <begin position="814"/>
        <end position="839"/>
    </location>
</feature>
<feature type="compositionally biased region" description="Polar residues" evidence="9">
    <location>
        <begin position="883"/>
        <end position="899"/>
    </location>
</feature>
<feature type="compositionally biased region" description="Low complexity" evidence="9">
    <location>
        <begin position="163"/>
        <end position="216"/>
    </location>
</feature>
<dbReference type="Pfam" id="PF00076">
    <property type="entry name" value="RRM_1"/>
    <property type="match status" value="2"/>
</dbReference>
<evidence type="ECO:0000256" key="2">
    <source>
        <dbReference type="ARBA" id="ARBA00022553"/>
    </source>
</evidence>
<dbReference type="InterPro" id="IPR012677">
    <property type="entry name" value="Nucleotide-bd_a/b_plait_sf"/>
</dbReference>
<feature type="compositionally biased region" description="Pro residues" evidence="9">
    <location>
        <begin position="145"/>
        <end position="162"/>
    </location>
</feature>
<dbReference type="FunFam" id="3.30.70.330:FF:000043">
    <property type="entry name" value="paraspeckle component 1 isoform X1"/>
    <property type="match status" value="1"/>
</dbReference>
<dbReference type="GO" id="GO:0003723">
    <property type="term" value="F:RNA binding"/>
    <property type="evidence" value="ECO:0007669"/>
    <property type="project" value="UniProtKB-UniRule"/>
</dbReference>
<organism evidence="11 12">
    <name type="scientific">Gambusia affinis</name>
    <name type="common">Western mosquitofish</name>
    <name type="synonym">Heterandria affinis</name>
    <dbReference type="NCBI Taxonomy" id="33528"/>
    <lineage>
        <taxon>Eukaryota</taxon>
        <taxon>Metazoa</taxon>
        <taxon>Chordata</taxon>
        <taxon>Craniata</taxon>
        <taxon>Vertebrata</taxon>
        <taxon>Euteleostomi</taxon>
        <taxon>Actinopterygii</taxon>
        <taxon>Neopterygii</taxon>
        <taxon>Teleostei</taxon>
        <taxon>Neoteleostei</taxon>
        <taxon>Acanthomorphata</taxon>
        <taxon>Ovalentaria</taxon>
        <taxon>Atherinomorphae</taxon>
        <taxon>Cyprinodontiformes</taxon>
        <taxon>Poeciliidae</taxon>
        <taxon>Poeciliinae</taxon>
        <taxon>Gambusia</taxon>
    </lineage>
</organism>
<dbReference type="STRING" id="33528.ENSGAFP00000021637"/>